<evidence type="ECO:0000313" key="4">
    <source>
        <dbReference type="Proteomes" id="UP000034228"/>
    </source>
</evidence>
<protein>
    <submittedName>
        <fullName evidence="3">Heme ABC transporter permease</fullName>
    </submittedName>
</protein>
<dbReference type="RefSeq" id="WP_046558335.1">
    <property type="nucleotide sequence ID" value="NZ_LAHO01000014.1"/>
</dbReference>
<feature type="transmembrane region" description="Helical" evidence="1">
    <location>
        <begin position="77"/>
        <end position="97"/>
    </location>
</feature>
<dbReference type="STRING" id="336831.WG68_13995"/>
<comment type="caution">
    <text evidence="3">The sequence shown here is derived from an EMBL/GenBank/DDBJ whole genome shotgun (WGS) entry which is preliminary data.</text>
</comment>
<dbReference type="Pfam" id="PF09990">
    <property type="entry name" value="DUF2231"/>
    <property type="match status" value="1"/>
</dbReference>
<evidence type="ECO:0000259" key="2">
    <source>
        <dbReference type="Pfam" id="PF09990"/>
    </source>
</evidence>
<keyword evidence="1" id="KW-0472">Membrane</keyword>
<proteinExistence type="predicted"/>
<gene>
    <name evidence="3" type="ORF">WG68_13995</name>
</gene>
<evidence type="ECO:0000313" key="3">
    <source>
        <dbReference type="EMBL" id="KKO44663.1"/>
    </source>
</evidence>
<keyword evidence="1" id="KW-0812">Transmembrane</keyword>
<organism evidence="3 4">
    <name type="scientific">Arsukibacterium ikkense</name>
    <dbReference type="NCBI Taxonomy" id="336831"/>
    <lineage>
        <taxon>Bacteria</taxon>
        <taxon>Pseudomonadati</taxon>
        <taxon>Pseudomonadota</taxon>
        <taxon>Gammaproteobacteria</taxon>
        <taxon>Chromatiales</taxon>
        <taxon>Chromatiaceae</taxon>
        <taxon>Arsukibacterium</taxon>
    </lineage>
</organism>
<feature type="transmembrane region" description="Helical" evidence="1">
    <location>
        <begin position="154"/>
        <end position="176"/>
    </location>
</feature>
<keyword evidence="4" id="KW-1185">Reference proteome</keyword>
<dbReference type="InterPro" id="IPR019251">
    <property type="entry name" value="DUF2231_TM"/>
</dbReference>
<keyword evidence="1" id="KW-1133">Transmembrane helix</keyword>
<dbReference type="EMBL" id="LAHO01000014">
    <property type="protein sequence ID" value="KKO44663.1"/>
    <property type="molecule type" value="Genomic_DNA"/>
</dbReference>
<dbReference type="Proteomes" id="UP000034228">
    <property type="component" value="Unassembled WGS sequence"/>
</dbReference>
<dbReference type="AlphaFoldDB" id="A0A0M2V671"/>
<feature type="transmembrane region" description="Helical" evidence="1">
    <location>
        <begin position="40"/>
        <end position="65"/>
    </location>
</feature>
<evidence type="ECO:0000256" key="1">
    <source>
        <dbReference type="SAM" id="Phobius"/>
    </source>
</evidence>
<sequence length="183" mass="19902">MGPYHAVMSHFPVALWLTATLVIVIRVFSDRQLARNLGRVLVPLLALGAVTGAITFALGFLVWPYEALSASPLGRNHLLMASWSLGYWTMLLFIAWRHGETLWHGVSRWIILGLGILGADLLAITGALGGHLIGNPTMVSDVLRLLGWEVYTTFYLPTTMLVIIGAAVLALLAIAIHGRRQPG</sequence>
<feature type="domain" description="DUF2231" evidence="2">
    <location>
        <begin position="3"/>
        <end position="132"/>
    </location>
</feature>
<dbReference type="OrthoDB" id="7859235at2"/>
<feature type="transmembrane region" description="Helical" evidence="1">
    <location>
        <begin position="6"/>
        <end position="28"/>
    </location>
</feature>
<feature type="transmembrane region" description="Helical" evidence="1">
    <location>
        <begin position="109"/>
        <end position="134"/>
    </location>
</feature>
<reference evidence="3 4" key="1">
    <citation type="submission" date="2015-03" db="EMBL/GenBank/DDBJ databases">
        <title>Draft genome sequences of two protease-producing strains of Arsukibacterium isolated from two cold and alkaline environments.</title>
        <authorList>
            <person name="Lylloff J.E."/>
            <person name="Skov L.B."/>
            <person name="Jepsen M."/>
            <person name="Hallin P.F."/>
            <person name="Sorensen S.J."/>
            <person name="Stougaard P."/>
            <person name="Glaring M.A."/>
        </authorList>
    </citation>
    <scope>NUCLEOTIDE SEQUENCE [LARGE SCALE GENOMIC DNA]</scope>
    <source>
        <strain evidence="3 4">GCM72</strain>
    </source>
</reference>
<accession>A0A0M2V671</accession>
<name>A0A0M2V671_9GAMM</name>